<organism evidence="3 4">
    <name type="scientific">Roseococcus suduntuyensis</name>
    <dbReference type="NCBI Taxonomy" id="455361"/>
    <lineage>
        <taxon>Bacteria</taxon>
        <taxon>Pseudomonadati</taxon>
        <taxon>Pseudomonadota</taxon>
        <taxon>Alphaproteobacteria</taxon>
        <taxon>Acetobacterales</taxon>
        <taxon>Roseomonadaceae</taxon>
        <taxon>Roseococcus</taxon>
    </lineage>
</organism>
<evidence type="ECO:0000313" key="3">
    <source>
        <dbReference type="EMBL" id="MBB3897461.1"/>
    </source>
</evidence>
<sequence length="327" mass="35482">MMRLHRRSLLSATAMGVLATPAIAPHASAQTWPSRPIELLIGFAAGGGTDILARTLAPFMEKHLGGGARIGVVNRPGPGGEIGFTQLAQARPDGHTIGMLNAPAFITIPHERRTRYTFESFEFVANLVSDPASINVHPSSEFQTIDQLVAWAKANPGRMTIGMQGTGSAMHLATLAFMRKVDIRATLVPFPGTAPNRTALLGRHIMASTFGIGEAAPFVKEGQIRNLGFMAANRWDELPDAKTMREQGIDVVAGSDRGLAVPAGTPTEIIERLSTAVTASLADPEFQVKAREQLLFLAPMPRAEYRTYLTGLNEEIGRLWREDPWRR</sequence>
<dbReference type="InterPro" id="IPR042100">
    <property type="entry name" value="Bug_dom1"/>
</dbReference>
<protein>
    <submittedName>
        <fullName evidence="3">Tripartite-type tricarboxylate transporter receptor subunit TctC</fullName>
    </submittedName>
</protein>
<dbReference type="Gene3D" id="3.40.190.150">
    <property type="entry name" value="Bordetella uptake gene, domain 1"/>
    <property type="match status" value="1"/>
</dbReference>
<dbReference type="PANTHER" id="PTHR42928:SF5">
    <property type="entry name" value="BLR1237 PROTEIN"/>
    <property type="match status" value="1"/>
</dbReference>
<dbReference type="CDD" id="cd07012">
    <property type="entry name" value="PBP2_Bug_TTT"/>
    <property type="match status" value="1"/>
</dbReference>
<feature type="signal peptide" evidence="2">
    <location>
        <begin position="1"/>
        <end position="24"/>
    </location>
</feature>
<keyword evidence="4" id="KW-1185">Reference proteome</keyword>
<evidence type="ECO:0000313" key="4">
    <source>
        <dbReference type="Proteomes" id="UP000553193"/>
    </source>
</evidence>
<dbReference type="PIRSF" id="PIRSF017082">
    <property type="entry name" value="YflP"/>
    <property type="match status" value="1"/>
</dbReference>
<dbReference type="SUPFAM" id="SSF53850">
    <property type="entry name" value="Periplasmic binding protein-like II"/>
    <property type="match status" value="1"/>
</dbReference>
<name>A0A840A8D5_9PROT</name>
<accession>A0A840A8D5</accession>
<dbReference type="Gene3D" id="3.40.190.10">
    <property type="entry name" value="Periplasmic binding protein-like II"/>
    <property type="match status" value="1"/>
</dbReference>
<comment type="caution">
    <text evidence="3">The sequence shown here is derived from an EMBL/GenBank/DDBJ whole genome shotgun (WGS) entry which is preliminary data.</text>
</comment>
<comment type="similarity">
    <text evidence="1">Belongs to the UPF0065 (bug) family.</text>
</comment>
<proteinExistence type="inferred from homology"/>
<dbReference type="AlphaFoldDB" id="A0A840A8D5"/>
<dbReference type="PROSITE" id="PS51318">
    <property type="entry name" value="TAT"/>
    <property type="match status" value="1"/>
</dbReference>
<keyword evidence="2" id="KW-0732">Signal</keyword>
<dbReference type="RefSeq" id="WP_184382376.1">
    <property type="nucleotide sequence ID" value="NZ_JACIDJ010000001.1"/>
</dbReference>
<dbReference type="InterPro" id="IPR005064">
    <property type="entry name" value="BUG"/>
</dbReference>
<dbReference type="InterPro" id="IPR006311">
    <property type="entry name" value="TAT_signal"/>
</dbReference>
<gene>
    <name evidence="3" type="ORF">GGQ83_000887</name>
</gene>
<keyword evidence="3" id="KW-0675">Receptor</keyword>
<feature type="chain" id="PRO_5032473787" evidence="2">
    <location>
        <begin position="25"/>
        <end position="327"/>
    </location>
</feature>
<reference evidence="3 4" key="1">
    <citation type="submission" date="2020-08" db="EMBL/GenBank/DDBJ databases">
        <title>Genomic Encyclopedia of Type Strains, Phase IV (KMG-IV): sequencing the most valuable type-strain genomes for metagenomic binning, comparative biology and taxonomic classification.</title>
        <authorList>
            <person name="Goeker M."/>
        </authorList>
    </citation>
    <scope>NUCLEOTIDE SEQUENCE [LARGE SCALE GENOMIC DNA]</scope>
    <source>
        <strain evidence="3 4">DSM 19979</strain>
    </source>
</reference>
<dbReference type="Pfam" id="PF03401">
    <property type="entry name" value="TctC"/>
    <property type="match status" value="1"/>
</dbReference>
<dbReference type="EMBL" id="JACIDJ010000001">
    <property type="protein sequence ID" value="MBB3897461.1"/>
    <property type="molecule type" value="Genomic_DNA"/>
</dbReference>
<evidence type="ECO:0000256" key="1">
    <source>
        <dbReference type="ARBA" id="ARBA00006987"/>
    </source>
</evidence>
<dbReference type="Proteomes" id="UP000553193">
    <property type="component" value="Unassembled WGS sequence"/>
</dbReference>
<dbReference type="PANTHER" id="PTHR42928">
    <property type="entry name" value="TRICARBOXYLATE-BINDING PROTEIN"/>
    <property type="match status" value="1"/>
</dbReference>
<evidence type="ECO:0000256" key="2">
    <source>
        <dbReference type="SAM" id="SignalP"/>
    </source>
</evidence>